<reference evidence="5" key="1">
    <citation type="submission" date="2022-08" db="EMBL/GenBank/DDBJ databases">
        <title>Novel sulphate-reducing endosymbionts in the free-living metamonad Anaeramoeba.</title>
        <authorList>
            <person name="Jerlstrom-Hultqvist J."/>
            <person name="Cepicka I."/>
            <person name="Gallot-Lavallee L."/>
            <person name="Salas-Leiva D."/>
            <person name="Curtis B.A."/>
            <person name="Zahonova K."/>
            <person name="Pipaliya S."/>
            <person name="Dacks J."/>
            <person name="Roger A.J."/>
        </authorList>
    </citation>
    <scope>NUCLEOTIDE SEQUENCE</scope>
    <source>
        <strain evidence="5">Busselton2</strain>
    </source>
</reference>
<dbReference type="GO" id="GO:0046854">
    <property type="term" value="P:phosphatidylinositol phosphate biosynthetic process"/>
    <property type="evidence" value="ECO:0007669"/>
    <property type="project" value="TreeGrafter"/>
</dbReference>
<dbReference type="Proteomes" id="UP001146793">
    <property type="component" value="Unassembled WGS sequence"/>
</dbReference>
<evidence type="ECO:0000313" key="5">
    <source>
        <dbReference type="EMBL" id="KAJ3435305.1"/>
    </source>
</evidence>
<dbReference type="Pfam" id="PF03770">
    <property type="entry name" value="IPK"/>
    <property type="match status" value="1"/>
</dbReference>
<keyword evidence="3 4" id="KW-0418">Kinase</keyword>
<dbReference type="GO" id="GO:0000828">
    <property type="term" value="F:inositol hexakisphosphate kinase activity"/>
    <property type="evidence" value="ECO:0007669"/>
    <property type="project" value="TreeGrafter"/>
</dbReference>
<comment type="similarity">
    <text evidence="1 4">Belongs to the inositol phosphokinase (IPK) family.</text>
</comment>
<organism evidence="5 6">
    <name type="scientific">Anaeramoeba flamelloides</name>
    <dbReference type="NCBI Taxonomy" id="1746091"/>
    <lineage>
        <taxon>Eukaryota</taxon>
        <taxon>Metamonada</taxon>
        <taxon>Anaeramoebidae</taxon>
        <taxon>Anaeramoeba</taxon>
    </lineage>
</organism>
<dbReference type="EC" id="2.7.-.-" evidence="4"/>
<evidence type="ECO:0000256" key="4">
    <source>
        <dbReference type="RuleBase" id="RU363090"/>
    </source>
</evidence>
<dbReference type="PANTHER" id="PTHR12400:SF21">
    <property type="entry name" value="KINASE"/>
    <property type="match status" value="1"/>
</dbReference>
<evidence type="ECO:0000256" key="1">
    <source>
        <dbReference type="ARBA" id="ARBA00007374"/>
    </source>
</evidence>
<dbReference type="GO" id="GO:0005737">
    <property type="term" value="C:cytoplasm"/>
    <property type="evidence" value="ECO:0007669"/>
    <property type="project" value="TreeGrafter"/>
</dbReference>
<sequence>MSKSQNQVGGHGSILKLPDGKLAKPITHEEGKFYVFIEDMEKYKPLRPFFPKTFGFFDASQDEIHTITNSEELVETKPLRTLDEVEINNNHKRYFVMENLMYGMTKPCIMDLKMGRRGYGIGAKEDKVKSQSRKCKASTSWTHGFRMVGMKRFNKKINEYEKKDKAWGRKLSGDKADLFLRIFLHDGVEFKMAVAKQFLEDTKNLKQTLEPFSDIRLFSSSILIIYDAESDKYCFKLIDFAHSYINIPKGQDEDGYLFGLNYLIGALEKIINEYK</sequence>
<dbReference type="Gene3D" id="3.30.470.160">
    <property type="entry name" value="Inositol polyphosphate kinase"/>
    <property type="match status" value="1"/>
</dbReference>
<comment type="caution">
    <text evidence="5">The sequence shown here is derived from an EMBL/GenBank/DDBJ whole genome shotgun (WGS) entry which is preliminary data.</text>
</comment>
<gene>
    <name evidence="5" type="ORF">M0812_19491</name>
</gene>
<dbReference type="PANTHER" id="PTHR12400">
    <property type="entry name" value="INOSITOL POLYPHOSPHATE KINASE"/>
    <property type="match status" value="1"/>
</dbReference>
<dbReference type="SUPFAM" id="SSF56104">
    <property type="entry name" value="SAICAR synthase-like"/>
    <property type="match status" value="1"/>
</dbReference>
<evidence type="ECO:0000256" key="3">
    <source>
        <dbReference type="ARBA" id="ARBA00022777"/>
    </source>
</evidence>
<proteinExistence type="inferred from homology"/>
<dbReference type="GO" id="GO:0005634">
    <property type="term" value="C:nucleus"/>
    <property type="evidence" value="ECO:0007669"/>
    <property type="project" value="TreeGrafter"/>
</dbReference>
<dbReference type="AlphaFoldDB" id="A0AAV7Z2L9"/>
<evidence type="ECO:0000256" key="2">
    <source>
        <dbReference type="ARBA" id="ARBA00022679"/>
    </source>
</evidence>
<dbReference type="GO" id="GO:0032958">
    <property type="term" value="P:inositol phosphate biosynthetic process"/>
    <property type="evidence" value="ECO:0007669"/>
    <property type="project" value="InterPro"/>
</dbReference>
<accession>A0AAV7Z2L9</accession>
<evidence type="ECO:0000313" key="6">
    <source>
        <dbReference type="Proteomes" id="UP001146793"/>
    </source>
</evidence>
<dbReference type="InterPro" id="IPR005522">
    <property type="entry name" value="IPK"/>
</dbReference>
<name>A0AAV7Z2L9_9EUKA</name>
<protein>
    <recommendedName>
        <fullName evidence="4">Kinase</fullName>
        <ecNumber evidence="4">2.7.-.-</ecNumber>
    </recommendedName>
</protein>
<dbReference type="InterPro" id="IPR038286">
    <property type="entry name" value="IPK_sf"/>
</dbReference>
<dbReference type="EMBL" id="JANTQA010000040">
    <property type="protein sequence ID" value="KAJ3435305.1"/>
    <property type="molecule type" value="Genomic_DNA"/>
</dbReference>
<keyword evidence="2 4" id="KW-0808">Transferase</keyword>